<dbReference type="PANTHER" id="PTHR23152:SF4">
    <property type="entry name" value="2-OXOADIPATE DEHYDROGENASE COMPLEX COMPONENT E1"/>
    <property type="match status" value="1"/>
</dbReference>
<keyword evidence="4" id="KW-0786">Thiamine pyrophosphate</keyword>
<name>A0ABN7SM67_OIKDI</name>
<dbReference type="Proteomes" id="UP001158576">
    <property type="component" value="Chromosome XSR"/>
</dbReference>
<evidence type="ECO:0000313" key="8">
    <source>
        <dbReference type="Proteomes" id="UP001158576"/>
    </source>
</evidence>
<keyword evidence="8" id="KW-1185">Reference proteome</keyword>
<reference evidence="7 8" key="1">
    <citation type="submission" date="2021-04" db="EMBL/GenBank/DDBJ databases">
        <authorList>
            <person name="Bliznina A."/>
        </authorList>
    </citation>
    <scope>NUCLEOTIDE SEQUENCE [LARGE SCALE GENOMIC DNA]</scope>
</reference>
<sequence length="141" mass="16453">MKKINEEEIKIKKINYIFSPSDWKEAVFGIKQLYDANWIICNPTTPANVMHVHRRQIALPFRKPLILMTPKSLLRLPEARSEWSEMGPGTQYRRLIGEEGAASKNPDNVKRLMFCSGKVYYDLVKITGCPRLRKRHRYCSS</sequence>
<evidence type="ECO:0000259" key="5">
    <source>
        <dbReference type="Pfam" id="PF02779"/>
    </source>
</evidence>
<feature type="domain" description="2-oxoglutarate dehydrogenase E1 component/KDG C-terminal" evidence="6">
    <location>
        <begin position="80"/>
        <end position="125"/>
    </location>
</feature>
<evidence type="ECO:0000259" key="6">
    <source>
        <dbReference type="Pfam" id="PF16870"/>
    </source>
</evidence>
<dbReference type="InterPro" id="IPR031717">
    <property type="entry name" value="ODO-1/KGD_C"/>
</dbReference>
<dbReference type="InterPro" id="IPR029061">
    <property type="entry name" value="THDP-binding"/>
</dbReference>
<feature type="domain" description="Transketolase-like pyrimidine-binding" evidence="5">
    <location>
        <begin position="36"/>
        <end position="75"/>
    </location>
</feature>
<gene>
    <name evidence="7" type="ORF">OKIOD_LOCUS7032</name>
</gene>
<evidence type="ECO:0000313" key="7">
    <source>
        <dbReference type="EMBL" id="CAG5098222.1"/>
    </source>
</evidence>
<evidence type="ECO:0000256" key="1">
    <source>
        <dbReference type="ARBA" id="ARBA00001964"/>
    </source>
</evidence>
<dbReference type="Pfam" id="PF02779">
    <property type="entry name" value="Transket_pyr"/>
    <property type="match status" value="1"/>
</dbReference>
<dbReference type="Pfam" id="PF16870">
    <property type="entry name" value="OxoGdeHyase_C"/>
    <property type="match status" value="1"/>
</dbReference>
<comment type="cofactor">
    <cofactor evidence="1">
        <name>thiamine diphosphate</name>
        <dbReference type="ChEBI" id="CHEBI:58937"/>
    </cofactor>
</comment>
<dbReference type="PANTHER" id="PTHR23152">
    <property type="entry name" value="2-OXOGLUTARATE DEHYDROGENASE"/>
    <property type="match status" value="1"/>
</dbReference>
<organism evidence="7 8">
    <name type="scientific">Oikopleura dioica</name>
    <name type="common">Tunicate</name>
    <dbReference type="NCBI Taxonomy" id="34765"/>
    <lineage>
        <taxon>Eukaryota</taxon>
        <taxon>Metazoa</taxon>
        <taxon>Chordata</taxon>
        <taxon>Tunicata</taxon>
        <taxon>Appendicularia</taxon>
        <taxon>Copelata</taxon>
        <taxon>Oikopleuridae</taxon>
        <taxon>Oikopleura</taxon>
    </lineage>
</organism>
<dbReference type="InterPro" id="IPR011603">
    <property type="entry name" value="2oxoglutarate_DH_E1"/>
</dbReference>
<dbReference type="SUPFAM" id="SSF52518">
    <property type="entry name" value="Thiamin diphosphate-binding fold (THDP-binding)"/>
    <property type="match status" value="1"/>
</dbReference>
<dbReference type="InterPro" id="IPR005475">
    <property type="entry name" value="Transketolase-like_Pyr-bd"/>
</dbReference>
<protein>
    <submittedName>
        <fullName evidence="7">Oidioi.mRNA.OKI2018_I69.XSR.g15474.t1.cds</fullName>
    </submittedName>
</protein>
<dbReference type="EMBL" id="OU015569">
    <property type="protein sequence ID" value="CAG5098222.1"/>
    <property type="molecule type" value="Genomic_DNA"/>
</dbReference>
<dbReference type="Gene3D" id="3.40.50.12470">
    <property type="match status" value="1"/>
</dbReference>
<keyword evidence="3" id="KW-0560">Oxidoreductase</keyword>
<proteinExistence type="inferred from homology"/>
<comment type="similarity">
    <text evidence="2">Belongs to the alpha-ketoglutarate dehydrogenase family.</text>
</comment>
<evidence type="ECO:0000256" key="2">
    <source>
        <dbReference type="ARBA" id="ARBA00006936"/>
    </source>
</evidence>
<evidence type="ECO:0000256" key="3">
    <source>
        <dbReference type="ARBA" id="ARBA00023002"/>
    </source>
</evidence>
<accession>A0ABN7SM67</accession>
<evidence type="ECO:0000256" key="4">
    <source>
        <dbReference type="ARBA" id="ARBA00023052"/>
    </source>
</evidence>